<protein>
    <recommendedName>
        <fullName evidence="4">J domain-containing protein</fullName>
    </recommendedName>
</protein>
<dbReference type="AlphaFoldDB" id="A0AA36JKM8"/>
<keyword evidence="6" id="KW-1185">Reference proteome</keyword>
<evidence type="ECO:0000256" key="2">
    <source>
        <dbReference type="ARBA" id="ARBA00022679"/>
    </source>
</evidence>
<dbReference type="SUPFAM" id="SSF48403">
    <property type="entry name" value="Ankyrin repeat"/>
    <property type="match status" value="1"/>
</dbReference>
<dbReference type="Gene3D" id="1.10.287.110">
    <property type="entry name" value="DnaJ domain"/>
    <property type="match status" value="1"/>
</dbReference>
<keyword evidence="1" id="KW-0328">Glycosyltransferase</keyword>
<dbReference type="InterPro" id="IPR050271">
    <property type="entry name" value="UDP-glycosyltransferase"/>
</dbReference>
<dbReference type="InterPro" id="IPR002213">
    <property type="entry name" value="UDP_glucos_trans"/>
</dbReference>
<dbReference type="PANTHER" id="PTHR48043:SF145">
    <property type="entry name" value="FI06409P-RELATED"/>
    <property type="match status" value="1"/>
</dbReference>
<dbReference type="SUPFAM" id="SSF46565">
    <property type="entry name" value="Chaperone J-domain"/>
    <property type="match status" value="1"/>
</dbReference>
<evidence type="ECO:0000256" key="3">
    <source>
        <dbReference type="SAM" id="MobiDB-lite"/>
    </source>
</evidence>
<dbReference type="Pfam" id="PF00226">
    <property type="entry name" value="DnaJ"/>
    <property type="match status" value="1"/>
</dbReference>
<dbReference type="Gene3D" id="3.40.50.2000">
    <property type="entry name" value="Glycogen Phosphorylase B"/>
    <property type="match status" value="1"/>
</dbReference>
<comment type="caution">
    <text evidence="5">The sequence shown here is derived from an EMBL/GenBank/DDBJ whole genome shotgun (WGS) entry which is preliminary data.</text>
</comment>
<dbReference type="CDD" id="cd06257">
    <property type="entry name" value="DnaJ"/>
    <property type="match status" value="1"/>
</dbReference>
<keyword evidence="2" id="KW-0808">Transferase</keyword>
<dbReference type="PROSITE" id="PS50076">
    <property type="entry name" value="DNAJ_2"/>
    <property type="match status" value="1"/>
</dbReference>
<dbReference type="EMBL" id="CAUJNA010003698">
    <property type="protein sequence ID" value="CAJ1407972.1"/>
    <property type="molecule type" value="Genomic_DNA"/>
</dbReference>
<evidence type="ECO:0000313" key="5">
    <source>
        <dbReference type="EMBL" id="CAJ1407972.1"/>
    </source>
</evidence>
<accession>A0AA36JKM8</accession>
<dbReference type="GO" id="GO:0008194">
    <property type="term" value="F:UDP-glycosyltransferase activity"/>
    <property type="evidence" value="ECO:0007669"/>
    <property type="project" value="InterPro"/>
</dbReference>
<feature type="domain" description="J" evidence="4">
    <location>
        <begin position="141"/>
        <end position="210"/>
    </location>
</feature>
<dbReference type="Proteomes" id="UP001178507">
    <property type="component" value="Unassembled WGS sequence"/>
</dbReference>
<dbReference type="CDD" id="cd03784">
    <property type="entry name" value="GT1_Gtf-like"/>
    <property type="match status" value="1"/>
</dbReference>
<dbReference type="PRINTS" id="PR00625">
    <property type="entry name" value="JDOMAIN"/>
</dbReference>
<dbReference type="InterPro" id="IPR001623">
    <property type="entry name" value="DnaJ_domain"/>
</dbReference>
<dbReference type="SMART" id="SM00271">
    <property type="entry name" value="DnaJ"/>
    <property type="match status" value="1"/>
</dbReference>
<dbReference type="PANTHER" id="PTHR48043">
    <property type="entry name" value="EG:EG0003.4 PROTEIN-RELATED"/>
    <property type="match status" value="1"/>
</dbReference>
<feature type="region of interest" description="Disordered" evidence="3">
    <location>
        <begin position="49"/>
        <end position="70"/>
    </location>
</feature>
<evidence type="ECO:0000313" key="6">
    <source>
        <dbReference type="Proteomes" id="UP001178507"/>
    </source>
</evidence>
<dbReference type="Pfam" id="PF00201">
    <property type="entry name" value="UDPGT"/>
    <property type="match status" value="1"/>
</dbReference>
<evidence type="ECO:0000256" key="1">
    <source>
        <dbReference type="ARBA" id="ARBA00022676"/>
    </source>
</evidence>
<evidence type="ECO:0000259" key="4">
    <source>
        <dbReference type="PROSITE" id="PS50076"/>
    </source>
</evidence>
<organism evidence="5 6">
    <name type="scientific">Effrenium voratum</name>
    <dbReference type="NCBI Taxonomy" id="2562239"/>
    <lineage>
        <taxon>Eukaryota</taxon>
        <taxon>Sar</taxon>
        <taxon>Alveolata</taxon>
        <taxon>Dinophyceae</taxon>
        <taxon>Suessiales</taxon>
        <taxon>Symbiodiniaceae</taxon>
        <taxon>Effrenium</taxon>
    </lineage>
</organism>
<sequence>MWAAHQGRGSLCRLLLSHGADTTLKNCSGQTAALQAHYGGFRQIKEMLESRDAAPTKREHDRAARDAEARREANLAAVAASLKEEAERKEEEAFWAQVRARRDLPFDGDSDMFRKFAAASARRSAQEAAGTRPSLPPQIRQHYRLLEIEVDATEIDVRRAYRKLALKHHPDKNPEHQVSAKQRFAEVAKAYEAVCGYLEASERKMNDLSSEVWGSLRFYSPNPGKNCVSVLDEGGSFLLLDGDHFGNVSPGLSRGSMLATLRHCALSQQSFREEAERPLPWTWDEELQFRQALWDPAPPPAEAQSATRKGELSERYFFGSQHSLLQGLNQTLHRLPKEQWPGLLAIDVSSVGAMDLAEKLSLRFAVVSSWPVGPTLQSVEPSAGTFCWLPSELFAFTQTIDQQSFADRLKRYLFGWIIPLFMSWAGFHEPRQELRRSIGLGRLELLEAPQTAANGGHPLLCILSHWGLDRPRPLPPRALLVGSVEDYSAKAIDAPLLTRPVQDWLGSATQIVYISFGTNVRPRQQVFQAILASASRMKDVRFLWDTSEEEVQAVLSDGDAHAMALPENVLAARVPQISVLSSGRIEAFVTHCGFNSVHEALHFGVPMLGLPFVGDQMVTARLLTEIGAGLRLSVPALEEQQVAEALQQLLADKAFARRAAHAGRIGSHAGGARAAADALETALLGVEHLQMLVDKNPQAARLWDVQLALALPALLMLGYLAKALRLAPPGDPEAGAELAELADPAPAKPTVTKATRKKRS</sequence>
<dbReference type="InterPro" id="IPR036770">
    <property type="entry name" value="Ankyrin_rpt-contain_sf"/>
</dbReference>
<proteinExistence type="predicted"/>
<name>A0AA36JKM8_9DINO</name>
<dbReference type="InterPro" id="IPR036869">
    <property type="entry name" value="J_dom_sf"/>
</dbReference>
<dbReference type="Gene3D" id="1.25.40.20">
    <property type="entry name" value="Ankyrin repeat-containing domain"/>
    <property type="match status" value="1"/>
</dbReference>
<feature type="region of interest" description="Disordered" evidence="3">
    <location>
        <begin position="732"/>
        <end position="760"/>
    </location>
</feature>
<dbReference type="SUPFAM" id="SSF53756">
    <property type="entry name" value="UDP-Glycosyltransferase/glycogen phosphorylase"/>
    <property type="match status" value="1"/>
</dbReference>
<gene>
    <name evidence="5" type="ORF">EVOR1521_LOCUS29544</name>
</gene>
<feature type="compositionally biased region" description="Low complexity" evidence="3">
    <location>
        <begin position="732"/>
        <end position="745"/>
    </location>
</feature>
<reference evidence="5" key="1">
    <citation type="submission" date="2023-08" db="EMBL/GenBank/DDBJ databases">
        <authorList>
            <person name="Chen Y."/>
            <person name="Shah S."/>
            <person name="Dougan E. K."/>
            <person name="Thang M."/>
            <person name="Chan C."/>
        </authorList>
    </citation>
    <scope>NUCLEOTIDE SEQUENCE</scope>
</reference>